<reference evidence="1" key="1">
    <citation type="submission" date="2020-11" db="EMBL/GenBank/DDBJ databases">
        <authorList>
            <person name="Tran Van P."/>
        </authorList>
    </citation>
    <scope>NUCLEOTIDE SEQUENCE</scope>
</reference>
<dbReference type="Gene3D" id="2.60.120.200">
    <property type="match status" value="1"/>
</dbReference>
<dbReference type="AlphaFoldDB" id="A0A7R9P7M5"/>
<organism evidence="1">
    <name type="scientific">Timema californicum</name>
    <name type="common">California timema</name>
    <name type="synonym">Walking stick</name>
    <dbReference type="NCBI Taxonomy" id="61474"/>
    <lineage>
        <taxon>Eukaryota</taxon>
        <taxon>Metazoa</taxon>
        <taxon>Ecdysozoa</taxon>
        <taxon>Arthropoda</taxon>
        <taxon>Hexapoda</taxon>
        <taxon>Insecta</taxon>
        <taxon>Pterygota</taxon>
        <taxon>Neoptera</taxon>
        <taxon>Polyneoptera</taxon>
        <taxon>Phasmatodea</taxon>
        <taxon>Timematodea</taxon>
        <taxon>Timematoidea</taxon>
        <taxon>Timematidae</taxon>
        <taxon>Timema</taxon>
    </lineage>
</organism>
<dbReference type="EMBL" id="OE181433">
    <property type="protein sequence ID" value="CAD7573137.1"/>
    <property type="molecule type" value="Genomic_DNA"/>
</dbReference>
<evidence type="ECO:0000313" key="1">
    <source>
        <dbReference type="EMBL" id="CAD7573137.1"/>
    </source>
</evidence>
<dbReference type="InterPro" id="IPR013320">
    <property type="entry name" value="ConA-like_dom_sf"/>
</dbReference>
<name>A0A7R9P7M5_TIMCA</name>
<accession>A0A7R9P7M5</accession>
<proteinExistence type="predicted"/>
<gene>
    <name evidence="1" type="ORF">TCMB3V08_LOCUS5777</name>
</gene>
<sequence>MLTLTRRDETQTTPECVFLIAMFVCPKGARAQHYLVTSFTTTDSFLVLPSLGSTKTSSISFKIRTNEPNGLLMYSSGASTSHVSDDVMMVW</sequence>
<dbReference type="SUPFAM" id="SSF49899">
    <property type="entry name" value="Concanavalin A-like lectins/glucanases"/>
    <property type="match status" value="1"/>
</dbReference>
<protein>
    <submittedName>
        <fullName evidence="1">(California timema) hypothetical protein</fullName>
    </submittedName>
</protein>